<keyword evidence="1" id="KW-0472">Membrane</keyword>
<evidence type="ECO:0000256" key="1">
    <source>
        <dbReference type="SAM" id="Phobius"/>
    </source>
</evidence>
<keyword evidence="1" id="KW-1133">Transmembrane helix</keyword>
<accession>A0A919P873</accession>
<evidence type="ECO:0000313" key="2">
    <source>
        <dbReference type="EMBL" id="GIG34908.1"/>
    </source>
</evidence>
<keyword evidence="1" id="KW-0812">Transmembrane</keyword>
<name>A0A919P873_9CELL</name>
<reference evidence="2" key="1">
    <citation type="submission" date="2021-01" db="EMBL/GenBank/DDBJ databases">
        <title>Whole genome shotgun sequence of Cellulomonas pakistanensis NBRC 110800.</title>
        <authorList>
            <person name="Komaki H."/>
            <person name="Tamura T."/>
        </authorList>
    </citation>
    <scope>NUCLEOTIDE SEQUENCE</scope>
    <source>
        <strain evidence="2">NBRC 110800</strain>
    </source>
</reference>
<comment type="caution">
    <text evidence="2">The sequence shown here is derived from an EMBL/GenBank/DDBJ whole genome shotgun (WGS) entry which is preliminary data.</text>
</comment>
<keyword evidence="3" id="KW-1185">Reference proteome</keyword>
<feature type="transmembrane region" description="Helical" evidence="1">
    <location>
        <begin position="39"/>
        <end position="60"/>
    </location>
</feature>
<dbReference type="EMBL" id="BONO01000002">
    <property type="protein sequence ID" value="GIG34908.1"/>
    <property type="molecule type" value="Genomic_DNA"/>
</dbReference>
<evidence type="ECO:0000313" key="3">
    <source>
        <dbReference type="Proteomes" id="UP000642125"/>
    </source>
</evidence>
<dbReference type="RefSeq" id="WP_203666962.1">
    <property type="nucleotide sequence ID" value="NZ_BONO01000002.1"/>
</dbReference>
<proteinExistence type="predicted"/>
<sequence length="328" mass="34348">MNPHDDDFARVLRARADAEAPAMSVDLATVVRAGRRRRLVRGGAVLAMTAIAVTGAWSGVQALDAAPQDLQPAGTPSPAPTPAEADLHAQVDPVAGTITFPLARYDLTAEEWSTTFLARSWEMKRCAEAEVGKPLRWETAVPGDPHSDRTFGVWDLAEAEEYGYAVPPQGGRSAGAVAPDVPSAVWDGCNASPAVQAMSPEVDGSYELAAALRDASDAAAASEASRAAVADWTACLAEHDLEPAGGDSGYAVAGASTSRWDRDSVAMAVADVRCKTAVDFVPRMADARAAAQAPVLAVFRDELEARLAHQRAAVAAAEVYLAEHPEIP</sequence>
<gene>
    <name evidence="2" type="ORF">Cpa01nite_02890</name>
</gene>
<dbReference type="Proteomes" id="UP000642125">
    <property type="component" value="Unassembled WGS sequence"/>
</dbReference>
<protein>
    <submittedName>
        <fullName evidence="2">Uncharacterized protein</fullName>
    </submittedName>
</protein>
<organism evidence="2 3">
    <name type="scientific">Cellulomonas pakistanensis</name>
    <dbReference type="NCBI Taxonomy" id="992287"/>
    <lineage>
        <taxon>Bacteria</taxon>
        <taxon>Bacillati</taxon>
        <taxon>Actinomycetota</taxon>
        <taxon>Actinomycetes</taxon>
        <taxon>Micrococcales</taxon>
        <taxon>Cellulomonadaceae</taxon>
        <taxon>Cellulomonas</taxon>
    </lineage>
</organism>
<dbReference type="AlphaFoldDB" id="A0A919P873"/>